<dbReference type="Proteomes" id="UP000831684">
    <property type="component" value="Chromosome"/>
</dbReference>
<dbReference type="SUPFAM" id="SSF88659">
    <property type="entry name" value="Sigma3 and sigma4 domains of RNA polymerase sigma factors"/>
    <property type="match status" value="1"/>
</dbReference>
<dbReference type="NCBIfam" id="TIGR02937">
    <property type="entry name" value="sigma70-ECF"/>
    <property type="match status" value="1"/>
</dbReference>
<dbReference type="InterPro" id="IPR013325">
    <property type="entry name" value="RNA_pol_sigma_r2"/>
</dbReference>
<name>A0A9E7A6H7_9HYPH</name>
<gene>
    <name evidence="2" type="ORF">K9D25_02900</name>
</gene>
<evidence type="ECO:0000259" key="1">
    <source>
        <dbReference type="Pfam" id="PF04542"/>
    </source>
</evidence>
<dbReference type="InterPro" id="IPR007627">
    <property type="entry name" value="RNA_pol_sigma70_r2"/>
</dbReference>
<dbReference type="InterPro" id="IPR014284">
    <property type="entry name" value="RNA_pol_sigma-70_dom"/>
</dbReference>
<accession>A0A9E7A6H7</accession>
<dbReference type="RefSeq" id="WP_244379054.1">
    <property type="nucleotide sequence ID" value="NZ_CP083239.1"/>
</dbReference>
<feature type="domain" description="RNA polymerase sigma-70 region 2" evidence="1">
    <location>
        <begin position="22"/>
        <end position="84"/>
    </location>
</feature>
<dbReference type="GO" id="GO:0003700">
    <property type="term" value="F:DNA-binding transcription factor activity"/>
    <property type="evidence" value="ECO:0007669"/>
    <property type="project" value="InterPro"/>
</dbReference>
<dbReference type="AlphaFoldDB" id="A0A9E7A6H7"/>
<proteinExistence type="predicted"/>
<dbReference type="Gene3D" id="1.10.1740.10">
    <property type="match status" value="1"/>
</dbReference>
<evidence type="ECO:0000313" key="2">
    <source>
        <dbReference type="EMBL" id="UOK71689.1"/>
    </source>
</evidence>
<dbReference type="SUPFAM" id="SSF88946">
    <property type="entry name" value="Sigma2 domain of RNA polymerase sigma factors"/>
    <property type="match status" value="1"/>
</dbReference>
<protein>
    <submittedName>
        <fullName evidence="2">Sigma-70 family RNA polymerase sigma factor</fullName>
    </submittedName>
</protein>
<evidence type="ECO:0000313" key="3">
    <source>
        <dbReference type="Proteomes" id="UP000831684"/>
    </source>
</evidence>
<reference evidence="2" key="1">
    <citation type="submission" date="2021-09" db="EMBL/GenBank/DDBJ databases">
        <title>Network and meta-omics reveal the key degrader and cooperation patterns in an efficient 1,4-dioxane-degrading microbial community.</title>
        <authorList>
            <person name="Dai C."/>
        </authorList>
    </citation>
    <scope>NUCLEOTIDE SEQUENCE</scope>
    <source>
        <strain evidence="2">ZM13</strain>
    </source>
</reference>
<dbReference type="GO" id="GO:0006352">
    <property type="term" value="P:DNA-templated transcription initiation"/>
    <property type="evidence" value="ECO:0007669"/>
    <property type="project" value="InterPro"/>
</dbReference>
<dbReference type="Pfam" id="PF04542">
    <property type="entry name" value="Sigma70_r2"/>
    <property type="match status" value="1"/>
</dbReference>
<dbReference type="EMBL" id="CP083239">
    <property type="protein sequence ID" value="UOK71689.1"/>
    <property type="molecule type" value="Genomic_DNA"/>
</dbReference>
<organism evidence="2 3">
    <name type="scientific">Ancylobacter polymorphus</name>
    <dbReference type="NCBI Taxonomy" id="223390"/>
    <lineage>
        <taxon>Bacteria</taxon>
        <taxon>Pseudomonadati</taxon>
        <taxon>Pseudomonadota</taxon>
        <taxon>Alphaproteobacteria</taxon>
        <taxon>Hyphomicrobiales</taxon>
        <taxon>Xanthobacteraceae</taxon>
        <taxon>Ancylobacter</taxon>
    </lineage>
</organism>
<dbReference type="InterPro" id="IPR013324">
    <property type="entry name" value="RNA_pol_sigma_r3/r4-like"/>
</dbReference>
<sequence length="168" mass="18949">MHAHNDNATAKRPAWFDAKLLAYRKGLFALARRRGYVGDEADDLVNDVYVRCLANWQSYREEGSFFAYLHWAMRGIIAENKRRRACRPVLVGAREDVDITATMPSQEHYAELSLALSRLQGRNGTVVLRQAMGDDLAEIGRSLGVGRERARQLAEAERLRLAKMGMAA</sequence>
<dbReference type="KEGG" id="apol:K9D25_02900"/>